<feature type="binding site" evidence="7">
    <location>
        <position position="53"/>
    </location>
    <ligand>
        <name>substrate</name>
    </ligand>
</feature>
<dbReference type="InterPro" id="IPR031322">
    <property type="entry name" value="Shikimate/glucono_kinase"/>
</dbReference>
<dbReference type="SUPFAM" id="SSF52540">
    <property type="entry name" value="P-loop containing nucleoside triphosphate hydrolases"/>
    <property type="match status" value="1"/>
</dbReference>
<dbReference type="Gene3D" id="3.40.50.300">
    <property type="entry name" value="P-loop containing nucleotide triphosphate hydrolases"/>
    <property type="match status" value="1"/>
</dbReference>
<comment type="caution">
    <text evidence="7">Lacks conserved residue(s) required for the propagation of feature annotation.</text>
</comment>
<dbReference type="GO" id="GO:0005829">
    <property type="term" value="C:cytosol"/>
    <property type="evidence" value="ECO:0007669"/>
    <property type="project" value="TreeGrafter"/>
</dbReference>
<dbReference type="GO" id="GO:0009423">
    <property type="term" value="P:chorismate biosynthetic process"/>
    <property type="evidence" value="ECO:0007669"/>
    <property type="project" value="UniProtKB-UniRule"/>
</dbReference>
<name>A0A6P2BZP4_9ACTN</name>
<dbReference type="GO" id="GO:0008652">
    <property type="term" value="P:amino acid biosynthetic process"/>
    <property type="evidence" value="ECO:0007669"/>
    <property type="project" value="UniProtKB-KW"/>
</dbReference>
<feature type="binding site" evidence="7">
    <location>
        <begin position="31"/>
        <end position="36"/>
    </location>
    <ligand>
        <name>ATP</name>
        <dbReference type="ChEBI" id="CHEBI:30616"/>
    </ligand>
</feature>
<dbReference type="GO" id="GO:0005524">
    <property type="term" value="F:ATP binding"/>
    <property type="evidence" value="ECO:0007669"/>
    <property type="project" value="UniProtKB-UniRule"/>
</dbReference>
<keyword evidence="5 7" id="KW-0067">ATP-binding</keyword>
<evidence type="ECO:0000256" key="8">
    <source>
        <dbReference type="SAM" id="MobiDB-lite"/>
    </source>
</evidence>
<dbReference type="Pfam" id="PF01202">
    <property type="entry name" value="SKI"/>
    <property type="match status" value="1"/>
</dbReference>
<evidence type="ECO:0000256" key="7">
    <source>
        <dbReference type="HAMAP-Rule" id="MF_00109"/>
    </source>
</evidence>
<proteinExistence type="inferred from homology"/>
<dbReference type="EMBL" id="RPFW01000004">
    <property type="protein sequence ID" value="TVZ03665.1"/>
    <property type="molecule type" value="Genomic_DNA"/>
</dbReference>
<dbReference type="PRINTS" id="PR01100">
    <property type="entry name" value="SHIKIMTKNASE"/>
</dbReference>
<dbReference type="Proteomes" id="UP000460272">
    <property type="component" value="Unassembled WGS sequence"/>
</dbReference>
<feature type="binding site" evidence="7">
    <location>
        <position position="137"/>
    </location>
    <ligand>
        <name>ATP</name>
        <dbReference type="ChEBI" id="CHEBI:30616"/>
    </ligand>
</feature>
<protein>
    <recommendedName>
        <fullName evidence="7">Shikimate kinase</fullName>
        <shortName evidence="7">SK</shortName>
        <ecNumber evidence="7">2.7.1.71</ecNumber>
    </recommendedName>
</protein>
<gene>
    <name evidence="7" type="primary">aroK</name>
    <name evidence="9" type="ORF">EAS64_22220</name>
</gene>
<organism evidence="9 10">
    <name type="scientific">Trebonia kvetii</name>
    <dbReference type="NCBI Taxonomy" id="2480626"/>
    <lineage>
        <taxon>Bacteria</taxon>
        <taxon>Bacillati</taxon>
        <taxon>Actinomycetota</taxon>
        <taxon>Actinomycetes</taxon>
        <taxon>Streptosporangiales</taxon>
        <taxon>Treboniaceae</taxon>
        <taxon>Trebonia</taxon>
    </lineage>
</organism>
<reference evidence="9 10" key="1">
    <citation type="submission" date="2018-11" db="EMBL/GenBank/DDBJ databases">
        <title>Trebonia kvetii gen.nov., sp.nov., a novel acidophilic actinobacterium, and proposal of the new actinobacterial family Treboniaceae fam. nov.</title>
        <authorList>
            <person name="Rapoport D."/>
            <person name="Sagova-Mareckova M."/>
            <person name="Sedlacek I."/>
            <person name="Provaznik J."/>
            <person name="Kralova S."/>
            <person name="Pavlinic D."/>
            <person name="Benes V."/>
            <person name="Kopecky J."/>
        </authorList>
    </citation>
    <scope>NUCLEOTIDE SEQUENCE [LARGE SCALE GENOMIC DNA]</scope>
    <source>
        <strain evidence="9 10">15Tr583</strain>
    </source>
</reference>
<dbReference type="InterPro" id="IPR000623">
    <property type="entry name" value="Shikimate_kinase/TSH1"/>
</dbReference>
<feature type="binding site" evidence="7">
    <location>
        <position position="35"/>
    </location>
    <ligand>
        <name>Mg(2+)</name>
        <dbReference type="ChEBI" id="CHEBI:18420"/>
    </ligand>
</feature>
<keyword evidence="10" id="KW-1185">Reference proteome</keyword>
<keyword evidence="7" id="KW-0479">Metal-binding</keyword>
<keyword evidence="7" id="KW-0963">Cytoplasm</keyword>
<dbReference type="GO" id="GO:0000287">
    <property type="term" value="F:magnesium ion binding"/>
    <property type="evidence" value="ECO:0007669"/>
    <property type="project" value="UniProtKB-UniRule"/>
</dbReference>
<sequence length="189" mass="19505">MIGTATTTDEDTSGGLVRGPGTGVVLVGPPTAGKSSVGALLAAELRVPFADTDALVATAAHKPVGDIFVDDGELVFREFERGAVALGLDAIKPEGGVLALGSGAVLDPDVRRMIAGQVIVYLEAGFATVAKRTGMDRPRVVIPGNPRGRLRAMLDERRPVYAELATLTVSTDDMAAEEVAADLAARLRG</sequence>
<evidence type="ECO:0000256" key="5">
    <source>
        <dbReference type="ARBA" id="ARBA00022840"/>
    </source>
</evidence>
<comment type="function">
    <text evidence="7">Catalyzes the specific phosphorylation of the 3-hydroxyl group of shikimic acid using ATP as a cosubstrate.</text>
</comment>
<dbReference type="GO" id="GO:0004765">
    <property type="term" value="F:shikimate kinase activity"/>
    <property type="evidence" value="ECO:0007669"/>
    <property type="project" value="UniProtKB-UniRule"/>
</dbReference>
<keyword evidence="1 7" id="KW-0028">Amino-acid biosynthesis</keyword>
<accession>A0A6P2BZP4</accession>
<dbReference type="PANTHER" id="PTHR21087:SF16">
    <property type="entry name" value="SHIKIMATE KINASE 1, CHLOROPLASTIC"/>
    <property type="match status" value="1"/>
</dbReference>
<comment type="subunit">
    <text evidence="7">Monomer.</text>
</comment>
<comment type="caution">
    <text evidence="9">The sequence shown here is derived from an EMBL/GenBank/DDBJ whole genome shotgun (WGS) entry which is preliminary data.</text>
</comment>
<evidence type="ECO:0000256" key="2">
    <source>
        <dbReference type="ARBA" id="ARBA00022679"/>
    </source>
</evidence>
<dbReference type="InterPro" id="IPR027417">
    <property type="entry name" value="P-loop_NTPase"/>
</dbReference>
<feature type="binding site" evidence="7">
    <location>
        <position position="77"/>
    </location>
    <ligand>
        <name>substrate</name>
    </ligand>
</feature>
<dbReference type="UniPathway" id="UPA00053">
    <property type="reaction ID" value="UER00088"/>
</dbReference>
<evidence type="ECO:0000313" key="10">
    <source>
        <dbReference type="Proteomes" id="UP000460272"/>
    </source>
</evidence>
<evidence type="ECO:0000256" key="4">
    <source>
        <dbReference type="ARBA" id="ARBA00022777"/>
    </source>
</evidence>
<keyword evidence="4 7" id="KW-0418">Kinase</keyword>
<dbReference type="PANTHER" id="PTHR21087">
    <property type="entry name" value="SHIKIMATE KINASE"/>
    <property type="match status" value="1"/>
</dbReference>
<comment type="cofactor">
    <cofactor evidence="7">
        <name>Mg(2+)</name>
        <dbReference type="ChEBI" id="CHEBI:18420"/>
    </cofactor>
    <text evidence="7">Binds 1 Mg(2+) ion per subunit.</text>
</comment>
<dbReference type="OrthoDB" id="9800332at2"/>
<keyword evidence="7" id="KW-0460">Magnesium</keyword>
<comment type="catalytic activity">
    <reaction evidence="7">
        <text>shikimate + ATP = 3-phosphoshikimate + ADP + H(+)</text>
        <dbReference type="Rhea" id="RHEA:13121"/>
        <dbReference type="ChEBI" id="CHEBI:15378"/>
        <dbReference type="ChEBI" id="CHEBI:30616"/>
        <dbReference type="ChEBI" id="CHEBI:36208"/>
        <dbReference type="ChEBI" id="CHEBI:145989"/>
        <dbReference type="ChEBI" id="CHEBI:456216"/>
        <dbReference type="EC" id="2.7.1.71"/>
    </reaction>
</comment>
<dbReference type="HAMAP" id="MF_00109">
    <property type="entry name" value="Shikimate_kinase"/>
    <property type="match status" value="1"/>
</dbReference>
<comment type="similarity">
    <text evidence="7">Belongs to the shikimate kinase family.</text>
</comment>
<dbReference type="AlphaFoldDB" id="A0A6P2BZP4"/>
<dbReference type="GO" id="GO:0009073">
    <property type="term" value="P:aromatic amino acid family biosynthetic process"/>
    <property type="evidence" value="ECO:0007669"/>
    <property type="project" value="UniProtKB-KW"/>
</dbReference>
<feature type="binding site" evidence="7">
    <location>
        <position position="157"/>
    </location>
    <ligand>
        <name>substrate</name>
    </ligand>
</feature>
<evidence type="ECO:0000256" key="6">
    <source>
        <dbReference type="ARBA" id="ARBA00023141"/>
    </source>
</evidence>
<dbReference type="EC" id="2.7.1.71" evidence="7"/>
<comment type="subcellular location">
    <subcellularLocation>
        <location evidence="7">Cytoplasm</location>
    </subcellularLocation>
</comment>
<evidence type="ECO:0000256" key="1">
    <source>
        <dbReference type="ARBA" id="ARBA00022605"/>
    </source>
</evidence>
<comment type="pathway">
    <text evidence="7">Metabolic intermediate biosynthesis; chorismate biosynthesis; chorismate from D-erythrose 4-phosphate and phosphoenolpyruvate: step 5/7.</text>
</comment>
<keyword evidence="6 7" id="KW-0057">Aromatic amino acid biosynthesis</keyword>
<dbReference type="CDD" id="cd00464">
    <property type="entry name" value="SK"/>
    <property type="match status" value="1"/>
</dbReference>
<feature type="region of interest" description="Disordered" evidence="8">
    <location>
        <begin position="1"/>
        <end position="21"/>
    </location>
</feature>
<keyword evidence="2 7" id="KW-0808">Transferase</keyword>
<evidence type="ECO:0000313" key="9">
    <source>
        <dbReference type="EMBL" id="TVZ03665.1"/>
    </source>
</evidence>
<keyword evidence="3 7" id="KW-0547">Nucleotide-binding</keyword>
<evidence type="ECO:0000256" key="3">
    <source>
        <dbReference type="ARBA" id="ARBA00022741"/>
    </source>
</evidence>